<proteinExistence type="predicted"/>
<sequence>MFGRPQPTKHDLVRLVSMAWAGFVEPMNFASSFTSLRDQEDVGGNEDVETLPDWASRQWTGAISPEFCQESFENIGMFPLSPISKRQRTFVEGGVLMTRDEMIASVLKAEEARREKAAAKSQQLEKKAAQGRLAAEKKAAKAAKAHKKSLLSTKQLKKTSLSTDNNDVAETEKTSEPIRVNLYNRDAQSLLLLASAAGFDVAM</sequence>
<dbReference type="Proteomes" id="UP000704712">
    <property type="component" value="Unassembled WGS sequence"/>
</dbReference>
<feature type="region of interest" description="Disordered" evidence="1">
    <location>
        <begin position="118"/>
        <end position="173"/>
    </location>
</feature>
<reference evidence="2" key="1">
    <citation type="submission" date="2020-03" db="EMBL/GenBank/DDBJ databases">
        <title>Hybrid Assembly of Korean Phytophthora infestans isolates.</title>
        <authorList>
            <person name="Prokchorchik M."/>
            <person name="Lee Y."/>
            <person name="Seo J."/>
            <person name="Cho J.-H."/>
            <person name="Park Y.-E."/>
            <person name="Jang D.-C."/>
            <person name="Im J.-S."/>
            <person name="Choi J.-G."/>
            <person name="Park H.-J."/>
            <person name="Lee G.-B."/>
            <person name="Lee Y.-G."/>
            <person name="Hong S.-Y."/>
            <person name="Cho K."/>
            <person name="Sohn K.H."/>
        </authorList>
    </citation>
    <scope>NUCLEOTIDE SEQUENCE</scope>
    <source>
        <strain evidence="2">KR_2_A2</strain>
    </source>
</reference>
<evidence type="ECO:0000256" key="1">
    <source>
        <dbReference type="SAM" id="MobiDB-lite"/>
    </source>
</evidence>
<dbReference type="EMBL" id="JAACNO010000889">
    <property type="protein sequence ID" value="KAF4144155.1"/>
    <property type="molecule type" value="Genomic_DNA"/>
</dbReference>
<comment type="caution">
    <text evidence="2">The sequence shown here is derived from an EMBL/GenBank/DDBJ whole genome shotgun (WGS) entry which is preliminary data.</text>
</comment>
<evidence type="ECO:0000313" key="3">
    <source>
        <dbReference type="Proteomes" id="UP000704712"/>
    </source>
</evidence>
<gene>
    <name evidence="2" type="ORF">GN958_ATG06656</name>
</gene>
<dbReference type="AlphaFoldDB" id="A0A8S9UT72"/>
<feature type="compositionally biased region" description="Basic residues" evidence="1">
    <location>
        <begin position="140"/>
        <end position="149"/>
    </location>
</feature>
<name>A0A8S9UT72_PHYIN</name>
<feature type="compositionally biased region" description="Low complexity" evidence="1">
    <location>
        <begin position="150"/>
        <end position="163"/>
    </location>
</feature>
<evidence type="ECO:0000313" key="2">
    <source>
        <dbReference type="EMBL" id="KAF4144155.1"/>
    </source>
</evidence>
<protein>
    <submittedName>
        <fullName evidence="2">Uncharacterized protein</fullName>
    </submittedName>
</protein>
<organism evidence="2 3">
    <name type="scientific">Phytophthora infestans</name>
    <name type="common">Potato late blight agent</name>
    <name type="synonym">Botrytis infestans</name>
    <dbReference type="NCBI Taxonomy" id="4787"/>
    <lineage>
        <taxon>Eukaryota</taxon>
        <taxon>Sar</taxon>
        <taxon>Stramenopiles</taxon>
        <taxon>Oomycota</taxon>
        <taxon>Peronosporomycetes</taxon>
        <taxon>Peronosporales</taxon>
        <taxon>Peronosporaceae</taxon>
        <taxon>Phytophthora</taxon>
    </lineage>
</organism>
<accession>A0A8S9UT72</accession>
<feature type="compositionally biased region" description="Basic and acidic residues" evidence="1">
    <location>
        <begin position="118"/>
        <end position="139"/>
    </location>
</feature>